<feature type="transmembrane region" description="Helical" evidence="5">
    <location>
        <begin position="52"/>
        <end position="73"/>
    </location>
</feature>
<dbReference type="PANTHER" id="PTHR32322">
    <property type="entry name" value="INNER MEMBRANE TRANSPORTER"/>
    <property type="match status" value="1"/>
</dbReference>
<comment type="caution">
    <text evidence="7">The sequence shown here is derived from an EMBL/GenBank/DDBJ whole genome shotgun (WGS) entry which is preliminary data.</text>
</comment>
<feature type="transmembrane region" description="Helical" evidence="5">
    <location>
        <begin position="20"/>
        <end position="40"/>
    </location>
</feature>
<dbReference type="GO" id="GO:0016020">
    <property type="term" value="C:membrane"/>
    <property type="evidence" value="ECO:0007669"/>
    <property type="project" value="UniProtKB-SubCell"/>
</dbReference>
<dbReference type="InterPro" id="IPR037185">
    <property type="entry name" value="EmrE-like"/>
</dbReference>
<accession>A0A645H5L6</accession>
<dbReference type="Pfam" id="PF00892">
    <property type="entry name" value="EamA"/>
    <property type="match status" value="1"/>
</dbReference>
<dbReference type="AlphaFoldDB" id="A0A645H5L6"/>
<evidence type="ECO:0000256" key="5">
    <source>
        <dbReference type="SAM" id="Phobius"/>
    </source>
</evidence>
<protein>
    <recommendedName>
        <fullName evidence="6">EamA domain-containing protein</fullName>
    </recommendedName>
</protein>
<name>A0A645H5L6_9ZZZZ</name>
<proteinExistence type="predicted"/>
<dbReference type="Gene3D" id="1.10.3730.20">
    <property type="match status" value="1"/>
</dbReference>
<sequence length="144" mass="14649">MVYSGYIVIGNRVLKNVHPLVATTYVCSAAAAAFILIGLAKGSLILTMPANAWLSLAGIAILGTIVGILFFFAGLSRIGAANASIISTAEPLITVLLSVTLLGDSVSLLQSLGGLLIIAGIIILQLWNTPAASSLKTKAGEAVS</sequence>
<dbReference type="InterPro" id="IPR050638">
    <property type="entry name" value="AA-Vitamin_Transporters"/>
</dbReference>
<organism evidence="7">
    <name type="scientific">bioreactor metagenome</name>
    <dbReference type="NCBI Taxonomy" id="1076179"/>
    <lineage>
        <taxon>unclassified sequences</taxon>
        <taxon>metagenomes</taxon>
        <taxon>ecological metagenomes</taxon>
    </lineage>
</organism>
<keyword evidence="2 5" id="KW-0812">Transmembrane</keyword>
<evidence type="ECO:0000256" key="1">
    <source>
        <dbReference type="ARBA" id="ARBA00004141"/>
    </source>
</evidence>
<comment type="subcellular location">
    <subcellularLocation>
        <location evidence="1">Membrane</location>
        <topology evidence="1">Multi-pass membrane protein</topology>
    </subcellularLocation>
</comment>
<feature type="transmembrane region" description="Helical" evidence="5">
    <location>
        <begin position="80"/>
        <end position="102"/>
    </location>
</feature>
<evidence type="ECO:0000313" key="7">
    <source>
        <dbReference type="EMBL" id="MPN34298.1"/>
    </source>
</evidence>
<evidence type="ECO:0000259" key="6">
    <source>
        <dbReference type="Pfam" id="PF00892"/>
    </source>
</evidence>
<dbReference type="PANTHER" id="PTHR32322:SF2">
    <property type="entry name" value="EAMA DOMAIN-CONTAINING PROTEIN"/>
    <property type="match status" value="1"/>
</dbReference>
<dbReference type="SUPFAM" id="SSF103481">
    <property type="entry name" value="Multidrug resistance efflux transporter EmrE"/>
    <property type="match status" value="1"/>
</dbReference>
<gene>
    <name evidence="7" type="ORF">SDC9_181791</name>
</gene>
<dbReference type="InterPro" id="IPR000620">
    <property type="entry name" value="EamA_dom"/>
</dbReference>
<keyword evidence="4 5" id="KW-0472">Membrane</keyword>
<reference evidence="7" key="1">
    <citation type="submission" date="2019-08" db="EMBL/GenBank/DDBJ databases">
        <authorList>
            <person name="Kucharzyk K."/>
            <person name="Murdoch R.W."/>
            <person name="Higgins S."/>
            <person name="Loffler F."/>
        </authorList>
    </citation>
    <scope>NUCLEOTIDE SEQUENCE</scope>
</reference>
<evidence type="ECO:0000256" key="3">
    <source>
        <dbReference type="ARBA" id="ARBA00022989"/>
    </source>
</evidence>
<feature type="transmembrane region" description="Helical" evidence="5">
    <location>
        <begin position="108"/>
        <end position="127"/>
    </location>
</feature>
<keyword evidence="3 5" id="KW-1133">Transmembrane helix</keyword>
<evidence type="ECO:0000256" key="2">
    <source>
        <dbReference type="ARBA" id="ARBA00022692"/>
    </source>
</evidence>
<feature type="domain" description="EamA" evidence="6">
    <location>
        <begin position="2"/>
        <end position="124"/>
    </location>
</feature>
<dbReference type="EMBL" id="VSSQ01087267">
    <property type="protein sequence ID" value="MPN34298.1"/>
    <property type="molecule type" value="Genomic_DNA"/>
</dbReference>
<evidence type="ECO:0000256" key="4">
    <source>
        <dbReference type="ARBA" id="ARBA00023136"/>
    </source>
</evidence>